<evidence type="ECO:0000313" key="2">
    <source>
        <dbReference type="Proteomes" id="UP001163603"/>
    </source>
</evidence>
<name>A0ACC0YNM2_9ROSI</name>
<dbReference type="Proteomes" id="UP001163603">
    <property type="component" value="Chromosome 5"/>
</dbReference>
<accession>A0ACC0YNM2</accession>
<comment type="caution">
    <text evidence="1">The sequence shown here is derived from an EMBL/GenBank/DDBJ whole genome shotgun (WGS) entry which is preliminary data.</text>
</comment>
<reference evidence="2" key="1">
    <citation type="journal article" date="2023" name="G3 (Bethesda)">
        <title>Genome assembly and association tests identify interacting loci associated with vigor, precocity, and sex in interspecific pistachio rootstocks.</title>
        <authorList>
            <person name="Palmer W."/>
            <person name="Jacygrad E."/>
            <person name="Sagayaradj S."/>
            <person name="Cavanaugh K."/>
            <person name="Han R."/>
            <person name="Bertier L."/>
            <person name="Beede B."/>
            <person name="Kafkas S."/>
            <person name="Golino D."/>
            <person name="Preece J."/>
            <person name="Michelmore R."/>
        </authorList>
    </citation>
    <scope>NUCLEOTIDE SEQUENCE [LARGE SCALE GENOMIC DNA]</scope>
</reference>
<gene>
    <name evidence="1" type="ORF">Pint_26634</name>
</gene>
<dbReference type="EMBL" id="CM047740">
    <property type="protein sequence ID" value="KAJ0040011.1"/>
    <property type="molecule type" value="Genomic_DNA"/>
</dbReference>
<evidence type="ECO:0000313" key="1">
    <source>
        <dbReference type="EMBL" id="KAJ0040011.1"/>
    </source>
</evidence>
<organism evidence="1 2">
    <name type="scientific">Pistacia integerrima</name>
    <dbReference type="NCBI Taxonomy" id="434235"/>
    <lineage>
        <taxon>Eukaryota</taxon>
        <taxon>Viridiplantae</taxon>
        <taxon>Streptophyta</taxon>
        <taxon>Embryophyta</taxon>
        <taxon>Tracheophyta</taxon>
        <taxon>Spermatophyta</taxon>
        <taxon>Magnoliopsida</taxon>
        <taxon>eudicotyledons</taxon>
        <taxon>Gunneridae</taxon>
        <taxon>Pentapetalae</taxon>
        <taxon>rosids</taxon>
        <taxon>malvids</taxon>
        <taxon>Sapindales</taxon>
        <taxon>Anacardiaceae</taxon>
        <taxon>Pistacia</taxon>
    </lineage>
</organism>
<protein>
    <submittedName>
        <fullName evidence="1">Uncharacterized protein</fullName>
    </submittedName>
</protein>
<sequence>MLYVMQETWDKSDYQFVRPPKALRMVMTTVGQEMVIRNGEIPTFKILCLS</sequence>
<proteinExistence type="predicted"/>
<keyword evidence="2" id="KW-1185">Reference proteome</keyword>